<keyword evidence="3" id="KW-0732">Signal</keyword>
<dbReference type="AlphaFoldDB" id="A0A7K0KFZ1"/>
<dbReference type="GO" id="GO:0009002">
    <property type="term" value="F:serine-type D-Ala-D-Ala carboxypeptidase activity"/>
    <property type="evidence" value="ECO:0007669"/>
    <property type="project" value="UniProtKB-EC"/>
</dbReference>
<sequence length="432" mass="48079">MRVLKTNSKTTTKYLGLLLAWLFTLTLTLPAKAQVANSEIEKENDSTAVDSLWSDSAVVKNDTLPWPRNVQTAIDALLRDDMFQTSQVGLMVYDLDADSAIYRHNERQLLRPASTLKVITAITALDRLGGSYQFKTELCYTGKVDSCVLHGNVYCVGGFDPRFNSDDLRALVEALRKMGVDTIRGNVYADLTMKDRDTLGEGWCWDDDNPTLSPLLIGRKDLFMDRFSAELRKAGIVVTGVFGEACKPQDAYCIVSRFHTIDQVLMRMLKQSDNLYAESMFYQIAASTGNRPATARDARSVIRQLVSKVGLNPANYQFADGSGLSLYNYVSPELEVRFLRYAFSNAIIYNHLYQALPIAGRDGTLRSRMQGSFTRGNVHAKTGTVTGISSLCGYLTAANGHHICFSIINQGLLHGINGRRFQDKVCNILCRN</sequence>
<protein>
    <submittedName>
        <fullName evidence="4">D-alanyl-D-alanine carboxypeptidase/D-alanyl-D-alanine-endopeptidase</fullName>
        <ecNumber evidence="4">3.4.16.4</ecNumber>
    </submittedName>
</protein>
<dbReference type="Gene3D" id="3.40.710.10">
    <property type="entry name" value="DD-peptidase/beta-lactamase superfamily"/>
    <property type="match status" value="1"/>
</dbReference>
<dbReference type="Pfam" id="PF02113">
    <property type="entry name" value="Peptidase_S13"/>
    <property type="match status" value="2"/>
</dbReference>
<dbReference type="NCBIfam" id="TIGR00666">
    <property type="entry name" value="PBP4"/>
    <property type="match status" value="1"/>
</dbReference>
<evidence type="ECO:0000313" key="4">
    <source>
        <dbReference type="EMBL" id="MST84385.1"/>
    </source>
</evidence>
<gene>
    <name evidence="4" type="primary">dacB</name>
    <name evidence="4" type="ORF">FYJ73_06835</name>
</gene>
<dbReference type="PANTHER" id="PTHR30023">
    <property type="entry name" value="D-ALANYL-D-ALANINE CARBOXYPEPTIDASE"/>
    <property type="match status" value="1"/>
</dbReference>
<dbReference type="Gene3D" id="3.50.80.20">
    <property type="entry name" value="D-Ala-D-Ala carboxypeptidase C, peptidase S13"/>
    <property type="match status" value="1"/>
</dbReference>
<comment type="similarity">
    <text evidence="1">Belongs to the peptidase S13 family.</text>
</comment>
<evidence type="ECO:0000256" key="3">
    <source>
        <dbReference type="SAM" id="SignalP"/>
    </source>
</evidence>
<feature type="signal peptide" evidence="3">
    <location>
        <begin position="1"/>
        <end position="33"/>
    </location>
</feature>
<dbReference type="Proteomes" id="UP000438914">
    <property type="component" value="Unassembled WGS sequence"/>
</dbReference>
<dbReference type="PRINTS" id="PR00922">
    <property type="entry name" value="DADACBPTASE3"/>
</dbReference>
<reference evidence="4 5" key="1">
    <citation type="submission" date="2019-08" db="EMBL/GenBank/DDBJ databases">
        <title>In-depth cultivation of the pig gut microbiome towards novel bacterial diversity and tailored functional studies.</title>
        <authorList>
            <person name="Wylensek D."/>
            <person name="Hitch T.C.A."/>
            <person name="Clavel T."/>
        </authorList>
    </citation>
    <scope>NUCLEOTIDE SEQUENCE [LARGE SCALE GENOMIC DNA]</scope>
    <source>
        <strain evidence="4 5">LKV-178-WT-2A</strain>
    </source>
</reference>
<dbReference type="InterPro" id="IPR012338">
    <property type="entry name" value="Beta-lactam/transpept-like"/>
</dbReference>
<organism evidence="4 5">
    <name type="scientific">Hallella mizrahii</name>
    <dbReference type="NCBI Taxonomy" id="2606637"/>
    <lineage>
        <taxon>Bacteria</taxon>
        <taxon>Pseudomonadati</taxon>
        <taxon>Bacteroidota</taxon>
        <taxon>Bacteroidia</taxon>
        <taxon>Bacteroidales</taxon>
        <taxon>Prevotellaceae</taxon>
        <taxon>Hallella</taxon>
    </lineage>
</organism>
<feature type="chain" id="PRO_5029603049" evidence="3">
    <location>
        <begin position="34"/>
        <end position="432"/>
    </location>
</feature>
<evidence type="ECO:0000313" key="5">
    <source>
        <dbReference type="Proteomes" id="UP000438914"/>
    </source>
</evidence>
<dbReference type="EC" id="3.4.16.4" evidence="4"/>
<keyword evidence="2 4" id="KW-0378">Hydrolase</keyword>
<keyword evidence="5" id="KW-1185">Reference proteome</keyword>
<accession>A0A7K0KFZ1</accession>
<dbReference type="EMBL" id="VUNG01000013">
    <property type="protein sequence ID" value="MST84385.1"/>
    <property type="molecule type" value="Genomic_DNA"/>
</dbReference>
<dbReference type="RefSeq" id="WP_154533971.1">
    <property type="nucleotide sequence ID" value="NZ_VUNG01000013.1"/>
</dbReference>
<proteinExistence type="inferred from homology"/>
<comment type="caution">
    <text evidence="4">The sequence shown here is derived from an EMBL/GenBank/DDBJ whole genome shotgun (WGS) entry which is preliminary data.</text>
</comment>
<evidence type="ECO:0000256" key="2">
    <source>
        <dbReference type="ARBA" id="ARBA00022801"/>
    </source>
</evidence>
<dbReference type="GO" id="GO:0006508">
    <property type="term" value="P:proteolysis"/>
    <property type="evidence" value="ECO:0007669"/>
    <property type="project" value="InterPro"/>
</dbReference>
<keyword evidence="4" id="KW-0645">Protease</keyword>
<keyword evidence="4" id="KW-0121">Carboxypeptidase</keyword>
<dbReference type="GO" id="GO:0000270">
    <property type="term" value="P:peptidoglycan metabolic process"/>
    <property type="evidence" value="ECO:0007669"/>
    <property type="project" value="TreeGrafter"/>
</dbReference>
<name>A0A7K0KFZ1_9BACT</name>
<evidence type="ECO:0000256" key="1">
    <source>
        <dbReference type="ARBA" id="ARBA00006096"/>
    </source>
</evidence>
<dbReference type="InterPro" id="IPR000667">
    <property type="entry name" value="Peptidase_S13"/>
</dbReference>
<dbReference type="SUPFAM" id="SSF56601">
    <property type="entry name" value="beta-lactamase/transpeptidase-like"/>
    <property type="match status" value="1"/>
</dbReference>
<dbReference type="PANTHER" id="PTHR30023:SF0">
    <property type="entry name" value="PENICILLIN-SENSITIVE CARBOXYPEPTIDASE A"/>
    <property type="match status" value="1"/>
</dbReference>